<accession>A0A4P9VY85</accession>
<feature type="chain" id="PRO_5020820550" description="Peptidase A1 domain-containing protein" evidence="1">
    <location>
        <begin position="22"/>
        <end position="162"/>
    </location>
</feature>
<keyword evidence="1" id="KW-0732">Signal</keyword>
<evidence type="ECO:0000256" key="1">
    <source>
        <dbReference type="SAM" id="SignalP"/>
    </source>
</evidence>
<dbReference type="PROSITE" id="PS51767">
    <property type="entry name" value="PEPTIDASE_A1"/>
    <property type="match status" value="1"/>
</dbReference>
<dbReference type="EMBL" id="ML000709">
    <property type="protein sequence ID" value="RKO83905.1"/>
    <property type="molecule type" value="Genomic_DNA"/>
</dbReference>
<keyword evidence="4" id="KW-1185">Reference proteome</keyword>
<dbReference type="Gene3D" id="2.40.70.10">
    <property type="entry name" value="Acid Proteases"/>
    <property type="match status" value="1"/>
</dbReference>
<feature type="signal peptide" evidence="1">
    <location>
        <begin position="1"/>
        <end position="21"/>
    </location>
</feature>
<dbReference type="InterPro" id="IPR033121">
    <property type="entry name" value="PEPTIDASE_A1"/>
</dbReference>
<evidence type="ECO:0000259" key="2">
    <source>
        <dbReference type="PROSITE" id="PS51767"/>
    </source>
</evidence>
<name>A0A4P9VY85_9FUNG</name>
<reference evidence="4" key="1">
    <citation type="journal article" date="2018" name="Nat. Microbiol.">
        <title>Leveraging single-cell genomics to expand the fungal tree of life.</title>
        <authorList>
            <person name="Ahrendt S.R."/>
            <person name="Quandt C.A."/>
            <person name="Ciobanu D."/>
            <person name="Clum A."/>
            <person name="Salamov A."/>
            <person name="Andreopoulos B."/>
            <person name="Cheng J.F."/>
            <person name="Woyke T."/>
            <person name="Pelin A."/>
            <person name="Henrissat B."/>
            <person name="Reynolds N.K."/>
            <person name="Benny G.L."/>
            <person name="Smith M.E."/>
            <person name="James T.Y."/>
            <person name="Grigoriev I.V."/>
        </authorList>
    </citation>
    <scope>NUCLEOTIDE SEQUENCE [LARGE SCALE GENOMIC DNA]</scope>
</reference>
<dbReference type="SUPFAM" id="SSF50630">
    <property type="entry name" value="Acid proteases"/>
    <property type="match status" value="1"/>
</dbReference>
<gene>
    <name evidence="3" type="ORF">BDK51DRAFT_48669</name>
</gene>
<evidence type="ECO:0000313" key="3">
    <source>
        <dbReference type="EMBL" id="RKO83905.1"/>
    </source>
</evidence>
<evidence type="ECO:0000313" key="4">
    <source>
        <dbReference type="Proteomes" id="UP000269721"/>
    </source>
</evidence>
<organism evidence="3 4">
    <name type="scientific">Blyttiomyces helicus</name>
    <dbReference type="NCBI Taxonomy" id="388810"/>
    <lineage>
        <taxon>Eukaryota</taxon>
        <taxon>Fungi</taxon>
        <taxon>Fungi incertae sedis</taxon>
        <taxon>Chytridiomycota</taxon>
        <taxon>Chytridiomycota incertae sedis</taxon>
        <taxon>Chytridiomycetes</taxon>
        <taxon>Chytridiomycetes incertae sedis</taxon>
        <taxon>Blyttiomyces</taxon>
    </lineage>
</organism>
<dbReference type="AlphaFoldDB" id="A0A4P9VY85"/>
<dbReference type="InterPro" id="IPR021109">
    <property type="entry name" value="Peptidase_aspartic_dom_sf"/>
</dbReference>
<proteinExistence type="predicted"/>
<dbReference type="Proteomes" id="UP000269721">
    <property type="component" value="Unassembled WGS sequence"/>
</dbReference>
<protein>
    <recommendedName>
        <fullName evidence="2">Peptidase A1 domain-containing protein</fullName>
    </recommendedName>
</protein>
<feature type="domain" description="Peptidase A1" evidence="2">
    <location>
        <begin position="49"/>
        <end position="162"/>
    </location>
</feature>
<sequence>MHKQTLLFCIAVATVCTPVDADGRRHHRYHPPIAKAIAPLTNVGWDGRYTTNITIGTGAHAVTLPFLMDTGSDTFWMDGSVVHARDYKNTTQPFSESYVDGSAATGYVYCGGFEIAGVKADAESGCFGIANSIVDGAIPIAGLMRPMGHKKIGDTSFVGVSI</sequence>